<evidence type="ECO:0000313" key="2">
    <source>
        <dbReference type="EMBL" id="RBP62060.1"/>
    </source>
</evidence>
<accession>A0A366I4Q6</accession>
<sequence length="262" mass="28652">MKFCSLYSGSSGNCSYLEDGDTKILIDAGVSGKRIEENLKKIQVNPQELTGLFLSHDHIDHTKGAGVLSRRYNIPIYANGGTWNAASTCLGKIRSENRVVFASDKELILNGLSILPFSISHDAGEPVGFSITNGKNKISIVTDTGEINGSIMKRIENSDLAVIESNHDVDMLKAGPYPYPLKRRILGDKGHLSNEVAASAILELVEKGLRRVLLAHLSDENNFPELAFETTSSLLTKNKIKIQKDVTLEVASRFTPSTVFSF</sequence>
<proteinExistence type="predicted"/>
<dbReference type="AlphaFoldDB" id="A0A366I4Q6"/>
<dbReference type="InterPro" id="IPR036866">
    <property type="entry name" value="RibonucZ/Hydroxyglut_hydro"/>
</dbReference>
<name>A0A366I4Q6_9FIRM</name>
<organism evidence="2 3">
    <name type="scientific">Alkalibaculum bacchi</name>
    <dbReference type="NCBI Taxonomy" id="645887"/>
    <lineage>
        <taxon>Bacteria</taxon>
        <taxon>Bacillati</taxon>
        <taxon>Bacillota</taxon>
        <taxon>Clostridia</taxon>
        <taxon>Eubacteriales</taxon>
        <taxon>Eubacteriaceae</taxon>
        <taxon>Alkalibaculum</taxon>
    </lineage>
</organism>
<protein>
    <submittedName>
        <fullName evidence="2">Phosphoribosyl 1,2-cyclic phosphodiesterase</fullName>
    </submittedName>
</protein>
<dbReference type="Pfam" id="PF12706">
    <property type="entry name" value="Lactamase_B_2"/>
    <property type="match status" value="1"/>
</dbReference>
<dbReference type="PANTHER" id="PTHR47619:SF1">
    <property type="entry name" value="EXODEOXYRIBONUCLEASE WALJ"/>
    <property type="match status" value="1"/>
</dbReference>
<dbReference type="OrthoDB" id="9781189at2"/>
<dbReference type="Proteomes" id="UP000253490">
    <property type="component" value="Unassembled WGS sequence"/>
</dbReference>
<evidence type="ECO:0000259" key="1">
    <source>
        <dbReference type="SMART" id="SM00849"/>
    </source>
</evidence>
<dbReference type="InterPro" id="IPR001279">
    <property type="entry name" value="Metallo-B-lactamas"/>
</dbReference>
<comment type="caution">
    <text evidence="2">The sequence shown here is derived from an EMBL/GenBank/DDBJ whole genome shotgun (WGS) entry which is preliminary data.</text>
</comment>
<dbReference type="RefSeq" id="WP_113920998.1">
    <property type="nucleotide sequence ID" value="NZ_QNRX01000012.1"/>
</dbReference>
<reference evidence="2 3" key="1">
    <citation type="submission" date="2018-06" db="EMBL/GenBank/DDBJ databases">
        <title>Genomic Encyclopedia of Type Strains, Phase IV (KMG-IV): sequencing the most valuable type-strain genomes for metagenomic binning, comparative biology and taxonomic classification.</title>
        <authorList>
            <person name="Goeker M."/>
        </authorList>
    </citation>
    <scope>NUCLEOTIDE SEQUENCE [LARGE SCALE GENOMIC DNA]</scope>
    <source>
        <strain evidence="2 3">DSM 22112</strain>
    </source>
</reference>
<dbReference type="SMART" id="SM00849">
    <property type="entry name" value="Lactamase_B"/>
    <property type="match status" value="1"/>
</dbReference>
<dbReference type="EMBL" id="QNRX01000012">
    <property type="protein sequence ID" value="RBP62060.1"/>
    <property type="molecule type" value="Genomic_DNA"/>
</dbReference>
<dbReference type="SUPFAM" id="SSF56281">
    <property type="entry name" value="Metallo-hydrolase/oxidoreductase"/>
    <property type="match status" value="1"/>
</dbReference>
<keyword evidence="3" id="KW-1185">Reference proteome</keyword>
<dbReference type="Gene3D" id="3.60.15.10">
    <property type="entry name" value="Ribonuclease Z/Hydroxyacylglutathione hydrolase-like"/>
    <property type="match status" value="1"/>
</dbReference>
<gene>
    <name evidence="2" type="ORF">DES36_11232</name>
</gene>
<evidence type="ECO:0000313" key="3">
    <source>
        <dbReference type="Proteomes" id="UP000253490"/>
    </source>
</evidence>
<dbReference type="InterPro" id="IPR052533">
    <property type="entry name" value="WalJ/YycJ-like"/>
</dbReference>
<feature type="domain" description="Metallo-beta-lactamase" evidence="1">
    <location>
        <begin position="11"/>
        <end position="216"/>
    </location>
</feature>
<dbReference type="PANTHER" id="PTHR47619">
    <property type="entry name" value="METALLO-HYDROLASE YYCJ-RELATED"/>
    <property type="match status" value="1"/>
</dbReference>